<dbReference type="Proteomes" id="UP000005666">
    <property type="component" value="Chromosome 3"/>
</dbReference>
<feature type="transmembrane region" description="Helical" evidence="5">
    <location>
        <begin position="170"/>
        <end position="189"/>
    </location>
</feature>
<evidence type="ECO:0000256" key="1">
    <source>
        <dbReference type="ARBA" id="ARBA00004141"/>
    </source>
</evidence>
<feature type="transmembrane region" description="Helical" evidence="5">
    <location>
        <begin position="265"/>
        <end position="288"/>
    </location>
</feature>
<dbReference type="PANTHER" id="PTHR35779:SF2">
    <property type="entry name" value="PROTEIN DFG16"/>
    <property type="match status" value="1"/>
</dbReference>
<protein>
    <submittedName>
        <fullName evidence="6">Uncharacterized protein</fullName>
    </submittedName>
</protein>
<gene>
    <name evidence="6" type="primary">TPHA0C00520</name>
    <name evidence="6" type="ordered locus">TPHA_0C00520</name>
</gene>
<dbReference type="RefSeq" id="XP_003684643.1">
    <property type="nucleotide sequence ID" value="XM_003684595.1"/>
</dbReference>
<dbReference type="PANTHER" id="PTHR35779">
    <property type="entry name" value="PH-RESPONSE REGULATOR PROTEIN PALH/RIM21"/>
    <property type="match status" value="1"/>
</dbReference>
<dbReference type="Pfam" id="PF08733">
    <property type="entry name" value="PalH"/>
    <property type="match status" value="1"/>
</dbReference>
<evidence type="ECO:0000256" key="5">
    <source>
        <dbReference type="SAM" id="Phobius"/>
    </source>
</evidence>
<evidence type="ECO:0000256" key="4">
    <source>
        <dbReference type="ARBA" id="ARBA00023136"/>
    </source>
</evidence>
<evidence type="ECO:0000256" key="3">
    <source>
        <dbReference type="ARBA" id="ARBA00022989"/>
    </source>
</evidence>
<dbReference type="InterPro" id="IPR014844">
    <property type="entry name" value="PalH"/>
</dbReference>
<dbReference type="OrthoDB" id="4033945at2759"/>
<comment type="subcellular location">
    <subcellularLocation>
        <location evidence="1">Membrane</location>
        <topology evidence="1">Multi-pass membrane protein</topology>
    </subcellularLocation>
</comment>
<feature type="transmembrane region" description="Helical" evidence="5">
    <location>
        <begin position="351"/>
        <end position="373"/>
    </location>
</feature>
<keyword evidence="2 5" id="KW-0812">Transmembrane</keyword>
<name>G8BR33_TETPH</name>
<dbReference type="GeneID" id="11535295"/>
<reference evidence="6 7" key="1">
    <citation type="journal article" date="2011" name="Proc. Natl. Acad. Sci. U.S.A.">
        <title>Evolutionary erosion of yeast sex chromosomes by mating-type switching accidents.</title>
        <authorList>
            <person name="Gordon J.L."/>
            <person name="Armisen D."/>
            <person name="Proux-Wera E."/>
            <person name="Oheigeartaigh S.S."/>
            <person name="Byrne K.P."/>
            <person name="Wolfe K.H."/>
        </authorList>
    </citation>
    <scope>NUCLEOTIDE SEQUENCE [LARGE SCALE GENOMIC DNA]</scope>
    <source>
        <strain evidence="7">ATCC 24235 / CBS 4417 / NBRC 1672 / NRRL Y-8282 / UCD 70-5</strain>
    </source>
</reference>
<dbReference type="OMA" id="HIFYLIT"/>
<dbReference type="GO" id="GO:0071467">
    <property type="term" value="P:cellular response to pH"/>
    <property type="evidence" value="ECO:0007669"/>
    <property type="project" value="TreeGrafter"/>
</dbReference>
<dbReference type="STRING" id="1071381.G8BR33"/>
<feature type="transmembrane region" description="Helical" evidence="5">
    <location>
        <begin position="379"/>
        <end position="401"/>
    </location>
</feature>
<dbReference type="EMBL" id="HE612858">
    <property type="protein sequence ID" value="CCE62209.1"/>
    <property type="molecule type" value="Genomic_DNA"/>
</dbReference>
<dbReference type="AlphaFoldDB" id="G8BR33"/>
<keyword evidence="7" id="KW-1185">Reference proteome</keyword>
<evidence type="ECO:0000256" key="2">
    <source>
        <dbReference type="ARBA" id="ARBA00022692"/>
    </source>
</evidence>
<feature type="transmembrane region" description="Helical" evidence="5">
    <location>
        <begin position="294"/>
        <end position="316"/>
    </location>
</feature>
<organism evidence="6 7">
    <name type="scientific">Tetrapisispora phaffii (strain ATCC 24235 / CBS 4417 / NBRC 1672 / NRRL Y-8282 / UCD 70-5)</name>
    <name type="common">Yeast</name>
    <name type="synonym">Fabospora phaffii</name>
    <dbReference type="NCBI Taxonomy" id="1071381"/>
    <lineage>
        <taxon>Eukaryota</taxon>
        <taxon>Fungi</taxon>
        <taxon>Dikarya</taxon>
        <taxon>Ascomycota</taxon>
        <taxon>Saccharomycotina</taxon>
        <taxon>Saccharomycetes</taxon>
        <taxon>Saccharomycetales</taxon>
        <taxon>Saccharomycetaceae</taxon>
        <taxon>Tetrapisispora</taxon>
    </lineage>
</organism>
<keyword evidence="4 5" id="KW-0472">Membrane</keyword>
<dbReference type="GO" id="GO:0005886">
    <property type="term" value="C:plasma membrane"/>
    <property type="evidence" value="ECO:0007669"/>
    <property type="project" value="TreeGrafter"/>
</dbReference>
<dbReference type="eggNOG" id="ENOG502RJKI">
    <property type="taxonomic scope" value="Eukaryota"/>
</dbReference>
<sequence>MDLSFSHDLISSTLKSLEDVNKEVYIKTQDVDNVQEYIKFIRELLIDPFSGICSIRLISPGLLNATANGTTVLKDFYTRHPAFLVQCRDIKFEGHSSGTHNVYELERISTLINENLNWNVFVDLDKFDVFTNSNIFTIFIMALICMSTWMLLFLLVLLPSKSHFTKRKLIHFYVLLSGAHETGLLIYSLKHIFHKQHKNNYQDSLEFYKLLVNTDAFKVFELLTNFAFLFNCIEIVYYIYRDSKPIPDKYHYIPEYFRKNRNYTIVFLGLLVLILDQIFFALILWFNFNSVVHIFYLITEAALYFSFGFILCRYVYKNFGYMFHPKHIIDNAPLRLQDKLYLIWRDYYQTILILVHNILFYILLFFILCYLISSHLNNYLWKYGLLRLFKLIISVNAWGLINTMERQEDMINAETMLGKRIDNEDKLFNNPSLQYPIAKRSDVDFTDDLNSTNSYFELDSTGNTTAPLRSGNNFKIAKTEMNDNSVVQSNLNNPIKMIMKHPGLPIFSNINNKKTNERKFDRTSKDSRIRASNRHRIISMLLNTKNEEISDINGVSENLEMEATSTKNRRKTVFSNKVKNLFKAHKDESYTMLPADGNIQNDNGAANSTLHLKNENSKADVNEASSIETELTRNFIFDHDE</sequence>
<proteinExistence type="predicted"/>
<dbReference type="KEGG" id="tpf:TPHA_0C00520"/>
<accession>G8BR33</accession>
<feature type="transmembrane region" description="Helical" evidence="5">
    <location>
        <begin position="222"/>
        <end position="240"/>
    </location>
</feature>
<keyword evidence="3 5" id="KW-1133">Transmembrane helix</keyword>
<evidence type="ECO:0000313" key="7">
    <source>
        <dbReference type="Proteomes" id="UP000005666"/>
    </source>
</evidence>
<evidence type="ECO:0000313" key="6">
    <source>
        <dbReference type="EMBL" id="CCE62209.1"/>
    </source>
</evidence>
<dbReference type="HOGENOM" id="CLU_031414_0_0_1"/>
<feature type="transmembrane region" description="Helical" evidence="5">
    <location>
        <begin position="135"/>
        <end position="158"/>
    </location>
</feature>